<reference evidence="2 3" key="2">
    <citation type="submission" date="2018-08" db="EMBL/GenBank/DDBJ databases">
        <authorList>
            <person name="Laetsch R D."/>
            <person name="Stevens L."/>
            <person name="Kumar S."/>
            <person name="Blaxter L. M."/>
        </authorList>
    </citation>
    <scope>NUCLEOTIDE SEQUENCE [LARGE SCALE GENOMIC DNA]</scope>
</reference>
<dbReference type="AlphaFoldDB" id="A0A182EMA1"/>
<keyword evidence="3" id="KW-1185">Reference proteome</keyword>
<protein>
    <submittedName>
        <fullName evidence="4">START domain-containing protein</fullName>
    </submittedName>
</protein>
<reference evidence="4" key="1">
    <citation type="submission" date="2016-06" db="UniProtKB">
        <authorList>
            <consortium name="WormBaseParasite"/>
        </authorList>
    </citation>
    <scope>IDENTIFICATION</scope>
</reference>
<dbReference type="GO" id="GO:0008289">
    <property type="term" value="F:lipid binding"/>
    <property type="evidence" value="ECO:0007669"/>
    <property type="project" value="InterPro"/>
</dbReference>
<evidence type="ECO:0000313" key="3">
    <source>
        <dbReference type="Proteomes" id="UP000271087"/>
    </source>
</evidence>
<dbReference type="InterPro" id="IPR023393">
    <property type="entry name" value="START-like_dom_sf"/>
</dbReference>
<dbReference type="Pfam" id="PF01852">
    <property type="entry name" value="START"/>
    <property type="match status" value="1"/>
</dbReference>
<name>A0A182EMA1_ONCOC</name>
<dbReference type="Proteomes" id="UP000271087">
    <property type="component" value="Unassembled WGS sequence"/>
</dbReference>
<organism evidence="4">
    <name type="scientific">Onchocerca ochengi</name>
    <name type="common">Filarial nematode worm</name>
    <dbReference type="NCBI Taxonomy" id="42157"/>
    <lineage>
        <taxon>Eukaryota</taxon>
        <taxon>Metazoa</taxon>
        <taxon>Ecdysozoa</taxon>
        <taxon>Nematoda</taxon>
        <taxon>Chromadorea</taxon>
        <taxon>Rhabditida</taxon>
        <taxon>Spirurina</taxon>
        <taxon>Spiruromorpha</taxon>
        <taxon>Filarioidea</taxon>
        <taxon>Onchocercidae</taxon>
        <taxon>Onchocerca</taxon>
    </lineage>
</organism>
<proteinExistence type="predicted"/>
<gene>
    <name evidence="2" type="ORF">NOO_LOCUS9245</name>
</gene>
<feature type="domain" description="START" evidence="1">
    <location>
        <begin position="11"/>
        <end position="78"/>
    </location>
</feature>
<dbReference type="WBParaSite" id="nOo.2.0.1.t09245-RA">
    <property type="protein sequence ID" value="nOo.2.0.1.t09245-RA"/>
    <property type="gene ID" value="nOo.2.0.1.g09245"/>
</dbReference>
<evidence type="ECO:0000313" key="4">
    <source>
        <dbReference type="WBParaSite" id="nOo.2.0.1.t09245-RA"/>
    </source>
</evidence>
<dbReference type="EMBL" id="UYRW01004365">
    <property type="protein sequence ID" value="VDM92560.1"/>
    <property type="molecule type" value="Genomic_DNA"/>
</dbReference>
<evidence type="ECO:0000259" key="1">
    <source>
        <dbReference type="Pfam" id="PF01852"/>
    </source>
</evidence>
<dbReference type="OrthoDB" id="5912992at2759"/>
<dbReference type="STRING" id="42157.A0A182EMA1"/>
<evidence type="ECO:0000313" key="2">
    <source>
        <dbReference type="EMBL" id="VDM92560.1"/>
    </source>
</evidence>
<sequence>MMLDTEKDIYEGAYISVDSSITPTNGNQKLVRGINGANYIRVTCSSSDSKMSQLQWIQESDVKSSIPKRLIEGSMCSFFRSYMDNIKIFISNHPNEYP</sequence>
<accession>A0A182EMA1</accession>
<dbReference type="Gene3D" id="3.30.530.20">
    <property type="match status" value="1"/>
</dbReference>
<dbReference type="InterPro" id="IPR002913">
    <property type="entry name" value="START_lipid-bd_dom"/>
</dbReference>